<accession>A0A316YMQ9</accession>
<feature type="compositionally biased region" description="Polar residues" evidence="2">
    <location>
        <begin position="851"/>
        <end position="865"/>
    </location>
</feature>
<feature type="region of interest" description="Disordered" evidence="2">
    <location>
        <begin position="494"/>
        <end position="513"/>
    </location>
</feature>
<dbReference type="InParanoid" id="A0A316YMQ9"/>
<dbReference type="Proteomes" id="UP000245768">
    <property type="component" value="Unassembled WGS sequence"/>
</dbReference>
<feature type="compositionally biased region" description="Polar residues" evidence="2">
    <location>
        <begin position="954"/>
        <end position="966"/>
    </location>
</feature>
<feature type="region of interest" description="Disordered" evidence="2">
    <location>
        <begin position="851"/>
        <end position="870"/>
    </location>
</feature>
<protein>
    <recommendedName>
        <fullName evidence="5">Protein EFR3</fullName>
    </recommendedName>
</protein>
<feature type="compositionally biased region" description="Polar residues" evidence="2">
    <location>
        <begin position="988"/>
        <end position="1005"/>
    </location>
</feature>
<evidence type="ECO:0000313" key="4">
    <source>
        <dbReference type="Proteomes" id="UP000245768"/>
    </source>
</evidence>
<evidence type="ECO:0008006" key="5">
    <source>
        <dbReference type="Google" id="ProtNLM"/>
    </source>
</evidence>
<evidence type="ECO:0000256" key="2">
    <source>
        <dbReference type="SAM" id="MobiDB-lite"/>
    </source>
</evidence>
<dbReference type="STRING" id="215250.A0A316YMQ9"/>
<gene>
    <name evidence="3" type="ORF">FA10DRAFT_301701</name>
</gene>
<keyword evidence="4" id="KW-1185">Reference proteome</keyword>
<feature type="compositionally biased region" description="Basic and acidic residues" evidence="2">
    <location>
        <begin position="500"/>
        <end position="513"/>
    </location>
</feature>
<proteinExistence type="inferred from homology"/>
<dbReference type="GeneID" id="37046936"/>
<sequence>MCIPKSNHKKLIDECYPAPKTLATSGPDYKANGNELSRLAYYANRKPAKLQKVGKVLEQRASADAKGVSGSGQASDKAKGGLMITLAITKELVTECKRDLNYFSSSVEAIIGSGLQAASRGGAGGCRDLDVSARAASTFYALASFVDPSTAAGDRDVGNGYRNLLSQLAKLSTESNPDRDEQNKTRLIGLGALAGAVGSDALYKSSFAEQASIVVPALLVNLLPDGIDLQTLESEATNVSQGSPTYADYAAKRRPVASRRVPSLAGPLGEEKGPTSENVASAAMGTLQTLLHNGDASHVQTIVASVVKFLDGKTGLAPQWINREWCSWLARAICQFTALQYRFIVLTAFVEFLIEDADGKIGEKHFTLVAMITQLLNGDLSMIGLSTSDTANNLLGLVVRRIHTNPQDAILPALVECISALGTHIYYADQLNDMAEEVSARIIALQLPEPDTAEAAKLSSGDRKAVKTNDLAKNESIRVLLACLVGLMNRAHQSSGEVQKGSDGEAIGQEKGKAANGDITISAAGHRNRISTSVWHQTASLLASPNHTVRLAYAQALAVFLETEVSSSTLEERNDPLSDSLGSKLSIEATGFTHSFSAAAYVLALSKTLYSPTTIRESPLEGLTAIDRANADEVSSHASGDSTSSALPVDYAGLSRNLSLMYDRIPIAAVLGTVPGLLALDRSIGSRLSEAGGIGGASAQKRSAARTVVVKAFDKIAEVWDIGTLKSKTRSALAHTVADNLPELPPAPQGLTLAPEAVPFSDSSFVGESSSNTTSTVDAKTVIDSLSNSTKVQSATGLDSKALQSWFSRDWSVSIAVDDSFVGASPFKLPEEDGALGAAAPTLPMRVVDGSTTGSYAQSTTSTSKGVGIDDFREALGNRSYGSGKRPGGGVGIPSDLEGAQSSSNGGSIGLNGSAGSPMADRRASRRVSRKVSAQQNQSSSSDTSSTLLPQQQAAKSSLASPLVSNGSGQGGLGGLLDSMHVGIPENSVLSSTAGSNGNSNQASTPVIPPYAA</sequence>
<organism evidence="3 4">
    <name type="scientific">Acaromyces ingoldii</name>
    <dbReference type="NCBI Taxonomy" id="215250"/>
    <lineage>
        <taxon>Eukaryota</taxon>
        <taxon>Fungi</taxon>
        <taxon>Dikarya</taxon>
        <taxon>Basidiomycota</taxon>
        <taxon>Ustilaginomycotina</taxon>
        <taxon>Exobasidiomycetes</taxon>
        <taxon>Exobasidiales</taxon>
        <taxon>Cryptobasidiaceae</taxon>
        <taxon>Acaromyces</taxon>
    </lineage>
</organism>
<comment type="similarity">
    <text evidence="1">Belongs to the EFR3 family.</text>
</comment>
<dbReference type="Pfam" id="PF21072">
    <property type="entry name" value="EFR3"/>
    <property type="match status" value="2"/>
</dbReference>
<dbReference type="PANTHER" id="PTHR47766">
    <property type="entry name" value="PROTEIN EFR3"/>
    <property type="match status" value="1"/>
</dbReference>
<dbReference type="EMBL" id="KZ819636">
    <property type="protein sequence ID" value="PWN90442.1"/>
    <property type="molecule type" value="Genomic_DNA"/>
</dbReference>
<evidence type="ECO:0000313" key="3">
    <source>
        <dbReference type="EMBL" id="PWN90442.1"/>
    </source>
</evidence>
<dbReference type="AlphaFoldDB" id="A0A316YMQ9"/>
<evidence type="ECO:0000256" key="1">
    <source>
        <dbReference type="ARBA" id="ARBA00010216"/>
    </source>
</evidence>
<dbReference type="InterPro" id="IPR016024">
    <property type="entry name" value="ARM-type_fold"/>
</dbReference>
<name>A0A316YMQ9_9BASI</name>
<dbReference type="SUPFAM" id="SSF48371">
    <property type="entry name" value="ARM repeat"/>
    <property type="match status" value="1"/>
</dbReference>
<reference evidence="3" key="1">
    <citation type="journal article" date="2018" name="Mol. Biol. Evol.">
        <title>Broad Genomic Sampling Reveals a Smut Pathogenic Ancestry of the Fungal Clade Ustilaginomycotina.</title>
        <authorList>
            <person name="Kijpornyongpan T."/>
            <person name="Mondo S.J."/>
            <person name="Barry K."/>
            <person name="Sandor L."/>
            <person name="Lee J."/>
            <person name="Lipzen A."/>
            <person name="Pangilinan J."/>
            <person name="LaButti K."/>
            <person name="Hainaut M."/>
            <person name="Henrissat B."/>
            <person name="Grigoriev I.V."/>
            <person name="Spatafora J.W."/>
            <person name="Aime M.C."/>
        </authorList>
    </citation>
    <scope>NUCLEOTIDE SEQUENCE [LARGE SCALE GENOMIC DNA]</scope>
    <source>
        <strain evidence="3">MCA 4198</strain>
    </source>
</reference>
<feature type="compositionally biased region" description="Low complexity" evidence="2">
    <location>
        <begin position="931"/>
        <end position="953"/>
    </location>
</feature>
<dbReference type="OrthoDB" id="274691at2759"/>
<dbReference type="InterPro" id="IPR049150">
    <property type="entry name" value="EFR3_HEAT-like_rpt"/>
</dbReference>
<dbReference type="InterPro" id="IPR039786">
    <property type="entry name" value="EFR3"/>
</dbReference>
<dbReference type="PANTHER" id="PTHR47766:SF1">
    <property type="entry name" value="PROTEIN EFR3"/>
    <property type="match status" value="1"/>
</dbReference>
<feature type="compositionally biased region" description="Low complexity" evidence="2">
    <location>
        <begin position="902"/>
        <end position="917"/>
    </location>
</feature>
<dbReference type="RefSeq" id="XP_025377640.1">
    <property type="nucleotide sequence ID" value="XM_025525020.1"/>
</dbReference>
<dbReference type="GO" id="GO:0072659">
    <property type="term" value="P:protein localization to plasma membrane"/>
    <property type="evidence" value="ECO:0007669"/>
    <property type="project" value="InterPro"/>
</dbReference>
<feature type="region of interest" description="Disordered" evidence="2">
    <location>
        <begin position="878"/>
        <end position="1013"/>
    </location>
</feature>